<dbReference type="CDD" id="cd19193">
    <property type="entry name" value="PR-SET_PRDM7_9"/>
    <property type="match status" value="1"/>
</dbReference>
<dbReference type="AlphaFoldDB" id="A0A8C5CVQ1"/>
<sequence length="554" mass="62722">MSNSVDEEDFVDIRAYFSTTKWNRLCMAEKKRFLQIKENHLVMSSLAFMRREKPGQVRVCSPEETDSEEEQLWTSGLTGARVWKPPTVRQGSLQQPSTSDAVSVQSLSGRGWSDQEVSLVCDECRTFFLEECAVHGPIVFMADRPVAVGEKDRAKKTLPAGFEIRDSGIPGAGLGVFYCGDGGLPIGTHFGPYEGHRTDEEGALESGYSWEIYKSRHNDYIDAKRETLSNWMRYVNCARTEEEQNLIAFQHKGGIPYRTCGLVTSGAELLVWYGDEYARHLGIGFDRLWNNKSSTKGGKSQLTPAQAFPCPECPYSYTSQIFLHKQMKRSHGDLYGRLLRSGEIKVEPSLLPYVAASYQEPIGASPGTVQSTSQIPAEGARQHRCEKCSKTFSRPRSLKRHQRSHMGEKPYHCQQCGKTFRQSSDLTVHQRIHTGEKPYHCKQCGKTFSQSGDLKKHQRIHTGEKPYHCKQCGKTFSQSGHLERHQRIHTGEKPYHCKQCGKTFSHSGDLTVHQRIHTGEKPYHCQKCGKTFSRSGHLKRHQQLHRGVSTQTTM</sequence>
<dbReference type="PROSITE" id="PS00028">
    <property type="entry name" value="ZINC_FINGER_C2H2_1"/>
    <property type="match status" value="6"/>
</dbReference>
<dbReference type="GO" id="GO:0032259">
    <property type="term" value="P:methylation"/>
    <property type="evidence" value="ECO:0007669"/>
    <property type="project" value="UniProtKB-KW"/>
</dbReference>
<dbReference type="PROSITE" id="PS50280">
    <property type="entry name" value="SET"/>
    <property type="match status" value="1"/>
</dbReference>
<dbReference type="SUPFAM" id="SSF57667">
    <property type="entry name" value="beta-beta-alpha zinc fingers"/>
    <property type="match status" value="3"/>
</dbReference>
<dbReference type="Gene3D" id="3.30.160.60">
    <property type="entry name" value="Classic Zinc Finger"/>
    <property type="match status" value="6"/>
</dbReference>
<evidence type="ECO:0000256" key="7">
    <source>
        <dbReference type="ARBA" id="ARBA00022771"/>
    </source>
</evidence>
<evidence type="ECO:0000256" key="2">
    <source>
        <dbReference type="ARBA" id="ARBA00022603"/>
    </source>
</evidence>
<feature type="domain" description="C2H2-type" evidence="12">
    <location>
        <begin position="495"/>
        <end position="522"/>
    </location>
</feature>
<dbReference type="GO" id="GO:0000978">
    <property type="term" value="F:RNA polymerase II cis-regulatory region sequence-specific DNA binding"/>
    <property type="evidence" value="ECO:0007669"/>
    <property type="project" value="TreeGrafter"/>
</dbReference>
<dbReference type="Ensembl" id="ENSGMOT00000077314.1">
    <property type="protein sequence ID" value="ENSGMOP00000063804.1"/>
    <property type="gene ID" value="ENSGMOG00000027740.1"/>
</dbReference>
<keyword evidence="9" id="KW-0539">Nucleus</keyword>
<evidence type="ECO:0000256" key="4">
    <source>
        <dbReference type="ARBA" id="ARBA00022691"/>
    </source>
</evidence>
<dbReference type="InterPro" id="IPR013087">
    <property type="entry name" value="Znf_C2H2_type"/>
</dbReference>
<dbReference type="GO" id="GO:0008270">
    <property type="term" value="F:zinc ion binding"/>
    <property type="evidence" value="ECO:0007669"/>
    <property type="project" value="UniProtKB-KW"/>
</dbReference>
<evidence type="ECO:0000256" key="9">
    <source>
        <dbReference type="ARBA" id="ARBA00023242"/>
    </source>
</evidence>
<evidence type="ECO:0000259" key="12">
    <source>
        <dbReference type="PROSITE" id="PS50157"/>
    </source>
</evidence>
<reference evidence="14" key="2">
    <citation type="submission" date="2025-08" db="UniProtKB">
        <authorList>
            <consortium name="Ensembl"/>
        </authorList>
    </citation>
    <scope>IDENTIFICATION</scope>
</reference>
<feature type="domain" description="C2H2-type" evidence="12">
    <location>
        <begin position="523"/>
        <end position="550"/>
    </location>
</feature>
<feature type="domain" description="C2H2-type" evidence="12">
    <location>
        <begin position="467"/>
        <end position="494"/>
    </location>
</feature>
<dbReference type="GO" id="GO:0000981">
    <property type="term" value="F:DNA-binding transcription factor activity, RNA polymerase II-specific"/>
    <property type="evidence" value="ECO:0007669"/>
    <property type="project" value="TreeGrafter"/>
</dbReference>
<keyword evidence="3" id="KW-0808">Transferase</keyword>
<evidence type="ECO:0000259" key="13">
    <source>
        <dbReference type="PROSITE" id="PS50280"/>
    </source>
</evidence>
<keyword evidence="5" id="KW-0479">Metal-binding</keyword>
<dbReference type="SMART" id="SM00355">
    <property type="entry name" value="ZnF_C2H2"/>
    <property type="match status" value="7"/>
</dbReference>
<evidence type="ECO:0000313" key="15">
    <source>
        <dbReference type="Proteomes" id="UP000694546"/>
    </source>
</evidence>
<evidence type="ECO:0000256" key="10">
    <source>
        <dbReference type="PROSITE-ProRule" id="PRU00042"/>
    </source>
</evidence>
<accession>A0A8C5CVQ1</accession>
<dbReference type="InterPro" id="IPR050527">
    <property type="entry name" value="Snail/Krueppel_Znf"/>
</dbReference>
<proteinExistence type="predicted"/>
<dbReference type="Proteomes" id="UP000694546">
    <property type="component" value="Chromosome 1"/>
</dbReference>
<feature type="domain" description="SET" evidence="13">
    <location>
        <begin position="160"/>
        <end position="274"/>
    </location>
</feature>
<keyword evidence="2" id="KW-0489">Methyltransferase</keyword>
<dbReference type="InterPro" id="IPR036236">
    <property type="entry name" value="Znf_C2H2_sf"/>
</dbReference>
<protein>
    <recommendedName>
        <fullName evidence="16">Histone-lysine N-methyltransferase PRDM9-like</fullName>
    </recommendedName>
</protein>
<dbReference type="PANTHER" id="PTHR24388">
    <property type="entry name" value="ZINC FINGER PROTEIN"/>
    <property type="match status" value="1"/>
</dbReference>
<dbReference type="PANTHER" id="PTHR24388:SF54">
    <property type="entry name" value="PROTEIN ESCARGOT"/>
    <property type="match status" value="1"/>
</dbReference>
<dbReference type="GO" id="GO:0031519">
    <property type="term" value="C:PcG protein complex"/>
    <property type="evidence" value="ECO:0007669"/>
    <property type="project" value="TreeGrafter"/>
</dbReference>
<organism evidence="14 15">
    <name type="scientific">Gadus morhua</name>
    <name type="common">Atlantic cod</name>
    <dbReference type="NCBI Taxonomy" id="8049"/>
    <lineage>
        <taxon>Eukaryota</taxon>
        <taxon>Metazoa</taxon>
        <taxon>Chordata</taxon>
        <taxon>Craniata</taxon>
        <taxon>Vertebrata</taxon>
        <taxon>Euteleostomi</taxon>
        <taxon>Actinopterygii</taxon>
        <taxon>Neopterygii</taxon>
        <taxon>Teleostei</taxon>
        <taxon>Neoteleostei</taxon>
        <taxon>Acanthomorphata</taxon>
        <taxon>Zeiogadaria</taxon>
        <taxon>Gadariae</taxon>
        <taxon>Gadiformes</taxon>
        <taxon>Gadoidei</taxon>
        <taxon>Gadidae</taxon>
        <taxon>Gadus</taxon>
    </lineage>
</organism>
<dbReference type="InterPro" id="IPR001214">
    <property type="entry name" value="SET_dom"/>
</dbReference>
<evidence type="ECO:0008006" key="16">
    <source>
        <dbReference type="Google" id="ProtNLM"/>
    </source>
</evidence>
<keyword evidence="8" id="KW-0862">Zinc</keyword>
<feature type="domain" description="C2H2-type" evidence="12">
    <location>
        <begin position="383"/>
        <end position="410"/>
    </location>
</feature>
<dbReference type="GO" id="GO:0005667">
    <property type="term" value="C:transcription regulator complex"/>
    <property type="evidence" value="ECO:0007669"/>
    <property type="project" value="TreeGrafter"/>
</dbReference>
<reference evidence="14" key="3">
    <citation type="submission" date="2025-09" db="UniProtKB">
        <authorList>
            <consortium name="Ensembl"/>
        </authorList>
    </citation>
    <scope>IDENTIFICATION</scope>
</reference>
<evidence type="ECO:0000256" key="6">
    <source>
        <dbReference type="ARBA" id="ARBA00022737"/>
    </source>
</evidence>
<dbReference type="Pfam" id="PF00096">
    <property type="entry name" value="zf-C2H2"/>
    <property type="match status" value="6"/>
</dbReference>
<evidence type="ECO:0000256" key="8">
    <source>
        <dbReference type="ARBA" id="ARBA00022833"/>
    </source>
</evidence>
<evidence type="ECO:0000256" key="1">
    <source>
        <dbReference type="ARBA" id="ARBA00004123"/>
    </source>
</evidence>
<evidence type="ECO:0000313" key="14">
    <source>
        <dbReference type="Ensembl" id="ENSGMOP00000063804.1"/>
    </source>
</evidence>
<feature type="domain" description="C2H2-type" evidence="12">
    <location>
        <begin position="411"/>
        <end position="438"/>
    </location>
</feature>
<dbReference type="GO" id="GO:0042054">
    <property type="term" value="F:histone methyltransferase activity"/>
    <property type="evidence" value="ECO:0007669"/>
    <property type="project" value="InterPro"/>
</dbReference>
<dbReference type="PROSITE" id="PS50157">
    <property type="entry name" value="ZINC_FINGER_C2H2_2"/>
    <property type="match status" value="6"/>
</dbReference>
<keyword evidence="4" id="KW-0949">S-adenosyl-L-methionine</keyword>
<evidence type="ECO:0000256" key="11">
    <source>
        <dbReference type="SAM" id="MobiDB-lite"/>
    </source>
</evidence>
<feature type="compositionally biased region" description="Basic and acidic residues" evidence="11">
    <location>
        <begin position="380"/>
        <end position="389"/>
    </location>
</feature>
<feature type="region of interest" description="Disordered" evidence="11">
    <location>
        <begin position="366"/>
        <end position="405"/>
    </location>
</feature>
<dbReference type="InterPro" id="IPR046341">
    <property type="entry name" value="SET_dom_sf"/>
</dbReference>
<keyword evidence="6" id="KW-0677">Repeat</keyword>
<evidence type="ECO:0000256" key="5">
    <source>
        <dbReference type="ARBA" id="ARBA00022723"/>
    </source>
</evidence>
<dbReference type="GeneTree" id="ENSGT00940000158211"/>
<reference evidence="14" key="1">
    <citation type="submission" date="2019-07" db="EMBL/GenBank/DDBJ databases">
        <authorList>
            <consortium name="Wellcome Sanger Institute Data Sharing"/>
        </authorList>
    </citation>
    <scope>NUCLEOTIDE SEQUENCE [LARGE SCALE GENOMIC DNA]</scope>
</reference>
<name>A0A8C5CVQ1_GADMO</name>
<evidence type="ECO:0000256" key="3">
    <source>
        <dbReference type="ARBA" id="ARBA00022679"/>
    </source>
</evidence>
<dbReference type="GO" id="GO:0000785">
    <property type="term" value="C:chromatin"/>
    <property type="evidence" value="ECO:0007669"/>
    <property type="project" value="TreeGrafter"/>
</dbReference>
<feature type="domain" description="C2H2-type" evidence="12">
    <location>
        <begin position="439"/>
        <end position="466"/>
    </location>
</feature>
<comment type="subcellular location">
    <subcellularLocation>
        <location evidence="1">Nucleus</location>
    </subcellularLocation>
</comment>
<dbReference type="InterPro" id="IPR044417">
    <property type="entry name" value="PRDM7_9_PR-SET"/>
</dbReference>
<dbReference type="Gene3D" id="2.170.270.10">
    <property type="entry name" value="SET domain"/>
    <property type="match status" value="1"/>
</dbReference>
<keyword evidence="15" id="KW-1185">Reference proteome</keyword>
<keyword evidence="7 10" id="KW-0863">Zinc-finger</keyword>
<dbReference type="Pfam" id="PF21549">
    <property type="entry name" value="PRDM2_PR"/>
    <property type="match status" value="1"/>
</dbReference>